<dbReference type="SMART" id="SM00228">
    <property type="entry name" value="PDZ"/>
    <property type="match status" value="1"/>
</dbReference>
<accession>F4KSY2</accession>
<dbReference type="Gene3D" id="2.30.42.10">
    <property type="match status" value="1"/>
</dbReference>
<dbReference type="Pfam" id="PF05299">
    <property type="entry name" value="Peptidase_M61"/>
    <property type="match status" value="1"/>
</dbReference>
<evidence type="ECO:0000313" key="2">
    <source>
        <dbReference type="EMBL" id="AEE49089.1"/>
    </source>
</evidence>
<name>F4KSY2_HALH1</name>
<dbReference type="InterPro" id="IPR027268">
    <property type="entry name" value="Peptidase_M4/M1_CTD_sf"/>
</dbReference>
<organism evidence="2 3">
    <name type="scientific">Haliscomenobacter hydrossis (strain ATCC 27775 / DSM 1100 / LMG 10767 / O)</name>
    <dbReference type="NCBI Taxonomy" id="760192"/>
    <lineage>
        <taxon>Bacteria</taxon>
        <taxon>Pseudomonadati</taxon>
        <taxon>Bacteroidota</taxon>
        <taxon>Saprospiria</taxon>
        <taxon>Saprospirales</taxon>
        <taxon>Haliscomenobacteraceae</taxon>
        <taxon>Haliscomenobacter</taxon>
    </lineage>
</organism>
<dbReference type="SUPFAM" id="SSF50156">
    <property type="entry name" value="PDZ domain-like"/>
    <property type="match status" value="1"/>
</dbReference>
<dbReference type="HOGENOM" id="CLU_022755_0_0_10"/>
<dbReference type="Gene3D" id="2.60.40.3650">
    <property type="match status" value="1"/>
</dbReference>
<dbReference type="Pfam" id="PF17899">
    <property type="entry name" value="Peptidase_M61_N"/>
    <property type="match status" value="1"/>
</dbReference>
<dbReference type="InterPro" id="IPR001478">
    <property type="entry name" value="PDZ"/>
</dbReference>
<dbReference type="InterPro" id="IPR036034">
    <property type="entry name" value="PDZ_sf"/>
</dbReference>
<dbReference type="InterPro" id="IPR024191">
    <property type="entry name" value="Peptidase_M61"/>
</dbReference>
<dbReference type="SUPFAM" id="SSF55486">
    <property type="entry name" value="Metalloproteases ('zincins'), catalytic domain"/>
    <property type="match status" value="1"/>
</dbReference>
<reference evidence="2 3" key="1">
    <citation type="journal article" date="2011" name="Stand. Genomic Sci.">
        <title>Complete genome sequence of Haliscomenobacter hydrossis type strain (O).</title>
        <authorList>
            <consortium name="US DOE Joint Genome Institute (JGI-PGF)"/>
            <person name="Daligault H."/>
            <person name="Lapidus A."/>
            <person name="Zeytun A."/>
            <person name="Nolan M."/>
            <person name="Lucas S."/>
            <person name="Del Rio T.G."/>
            <person name="Tice H."/>
            <person name="Cheng J.F."/>
            <person name="Tapia R."/>
            <person name="Han C."/>
            <person name="Goodwin L."/>
            <person name="Pitluck S."/>
            <person name="Liolios K."/>
            <person name="Pagani I."/>
            <person name="Ivanova N."/>
            <person name="Huntemann M."/>
            <person name="Mavromatis K."/>
            <person name="Mikhailova N."/>
            <person name="Pati A."/>
            <person name="Chen A."/>
            <person name="Palaniappan K."/>
            <person name="Land M."/>
            <person name="Hauser L."/>
            <person name="Brambilla E.M."/>
            <person name="Rohde M."/>
            <person name="Verbarg S."/>
            <person name="Goker M."/>
            <person name="Bristow J."/>
            <person name="Eisen J.A."/>
            <person name="Markowitz V."/>
            <person name="Hugenholtz P."/>
            <person name="Kyrpides N.C."/>
            <person name="Klenk H.P."/>
            <person name="Woyke T."/>
        </authorList>
    </citation>
    <scope>NUCLEOTIDE SEQUENCE [LARGE SCALE GENOMIC DNA]</scope>
    <source>
        <strain evidence="3">ATCC 27775 / DSM 1100 / LMG 10767 / O</strain>
    </source>
</reference>
<dbReference type="Pfam" id="PF17820">
    <property type="entry name" value="PDZ_6"/>
    <property type="match status" value="1"/>
</dbReference>
<evidence type="ECO:0000259" key="1">
    <source>
        <dbReference type="PROSITE" id="PS50106"/>
    </source>
</evidence>
<dbReference type="PROSITE" id="PS50106">
    <property type="entry name" value="PDZ"/>
    <property type="match status" value="1"/>
</dbReference>
<feature type="domain" description="PDZ" evidence="1">
    <location>
        <begin position="487"/>
        <end position="540"/>
    </location>
</feature>
<dbReference type="Proteomes" id="UP000008461">
    <property type="component" value="Chromosome"/>
</dbReference>
<dbReference type="AlphaFoldDB" id="F4KSY2"/>
<proteinExistence type="predicted"/>
<dbReference type="KEGG" id="hhy:Halhy_1192"/>
<keyword evidence="3" id="KW-1185">Reference proteome</keyword>
<gene>
    <name evidence="2" type="ordered locus">Halhy_1192</name>
</gene>
<dbReference type="STRING" id="760192.Halhy_1192"/>
<dbReference type="InterPro" id="IPR041489">
    <property type="entry name" value="PDZ_6"/>
</dbReference>
<dbReference type="InterPro" id="IPR040756">
    <property type="entry name" value="Peptidase_M61_N"/>
</dbReference>
<dbReference type="EMBL" id="CP002691">
    <property type="protein sequence ID" value="AEE49089.1"/>
    <property type="molecule type" value="Genomic_DNA"/>
</dbReference>
<sequence>MSLKPFPMKSTVRFCCLLLLLITSTGGLLARPSSIAFTISMEQPATHIFQVNMECQGFGATSIDFKMPVWTPGYYQRLDFAQYVEQFKALDSKGKPLPWEKINDNTWRVHAASRRGIVLNYQVKTQRSFVATPYLDEERGYILPGGVFMYPVGQLAHPSVVQIVPFSSWKNVATGLEAVPGKAYTFRSPNFDILYDSPLLVGNLEELPPFTVAGKTHRFIGYKLGQFDKVRLMNDLQKIVQASVDLIGHIPYKDYTFIAIGPGGGGIEHLNSTTFTFTDESQNNPQSRLRTLFFLAHEYFHHYNVKRIRPIELGPFDYDQGSRTNQLWISEGLTVYYEYLLLRRAGLCNDEELLEALRKNIQGFEDKPGRLYQTLLQASYETWSDGPFGRTGDEVNKTISYYDKGPIVGWMFDLHIRHLTGNKKSLDDVMRTLYQEYYLKQQRGFTEQEFRKVCEDIAGTNLEELFRYVGSTTEIDYTKHLDHAGLHIDLERQTVPGAWLGVTTRVAKDSTVITAVEFDSPAWQAGLRRRDVILEIDNQPAKAFPFGNMIKDQLPGAEMKLVVAQRGEKKTLTLILGKKLERSFKITPQANAGKQQRAILEGWLRGKVSP</sequence>
<dbReference type="eggNOG" id="COG3975">
    <property type="taxonomic scope" value="Bacteria"/>
</dbReference>
<protein>
    <submittedName>
        <fullName evidence="2">Peptidase M61 domain protein</fullName>
    </submittedName>
</protein>
<evidence type="ECO:0000313" key="3">
    <source>
        <dbReference type="Proteomes" id="UP000008461"/>
    </source>
</evidence>
<dbReference type="Gene3D" id="1.10.390.10">
    <property type="entry name" value="Neutral Protease Domain 2"/>
    <property type="match status" value="1"/>
</dbReference>
<dbReference type="PIRSF" id="PIRSF016493">
    <property type="entry name" value="Glycyl_aminpptds"/>
    <property type="match status" value="1"/>
</dbReference>
<dbReference type="InterPro" id="IPR007963">
    <property type="entry name" value="Peptidase_M61_catalytic"/>
</dbReference>
<reference key="2">
    <citation type="submission" date="2011-04" db="EMBL/GenBank/DDBJ databases">
        <title>Complete sequence of chromosome of Haliscomenobacter hydrossis DSM 1100.</title>
        <authorList>
            <consortium name="US DOE Joint Genome Institute (JGI-PGF)"/>
            <person name="Lucas S."/>
            <person name="Han J."/>
            <person name="Lapidus A."/>
            <person name="Bruce D."/>
            <person name="Goodwin L."/>
            <person name="Pitluck S."/>
            <person name="Peters L."/>
            <person name="Kyrpides N."/>
            <person name="Mavromatis K."/>
            <person name="Ivanova N."/>
            <person name="Ovchinnikova G."/>
            <person name="Pagani I."/>
            <person name="Daligault H."/>
            <person name="Detter J.C."/>
            <person name="Han C."/>
            <person name="Land M."/>
            <person name="Hauser L."/>
            <person name="Markowitz V."/>
            <person name="Cheng J.-F."/>
            <person name="Hugenholtz P."/>
            <person name="Woyke T."/>
            <person name="Wu D."/>
            <person name="Verbarg S."/>
            <person name="Frueling A."/>
            <person name="Brambilla E."/>
            <person name="Klenk H.-P."/>
            <person name="Eisen J.A."/>
        </authorList>
    </citation>
    <scope>NUCLEOTIDE SEQUENCE</scope>
    <source>
        <strain>DSM 1100</strain>
    </source>
</reference>